<dbReference type="InterPro" id="IPR024370">
    <property type="entry name" value="PBP_domain"/>
</dbReference>
<dbReference type="Gene3D" id="3.40.190.10">
    <property type="entry name" value="Periplasmic binding protein-like II"/>
    <property type="match status" value="2"/>
</dbReference>
<feature type="domain" description="PBP" evidence="2">
    <location>
        <begin position="30"/>
        <end position="265"/>
    </location>
</feature>
<reference evidence="4" key="1">
    <citation type="journal article" date="2019" name="Int. J. Syst. Evol. Microbiol.">
        <title>The Global Catalogue of Microorganisms (GCM) 10K type strain sequencing project: providing services to taxonomists for standard genome sequencing and annotation.</title>
        <authorList>
            <consortium name="The Broad Institute Genomics Platform"/>
            <consortium name="The Broad Institute Genome Sequencing Center for Infectious Disease"/>
            <person name="Wu L."/>
            <person name="Ma J."/>
        </authorList>
    </citation>
    <scope>NUCLEOTIDE SEQUENCE [LARGE SCALE GENOMIC DNA]</scope>
    <source>
        <strain evidence="4">CECT 7956</strain>
    </source>
</reference>
<dbReference type="Pfam" id="PF12849">
    <property type="entry name" value="PBP_like_2"/>
    <property type="match status" value="1"/>
</dbReference>
<sequence length="298" mass="33916">MTKYIIYLFTLISVAACNTSTQSEPSIYEGTVNIAVDESLKPIMEAQIAAYITHYPKAKFIPTYTSEQKAINDLFKDSVTIAVTTRAFNENEMKVLKSREIRYIETRMAIDAVVLIVNKNSSDSTLTLEQIKTYLTDKNSKKKLVFDRANSSNLSILMDKLNIKEINTDNIFSADGNLNVIESVEKNPNLIGFIGYNWISDVNDKASMDRKNRIKVLGVAVNKDSNAYKPTFKNLKARNYPLERFIFLHSMKKDWGVENGFIRFSCSKIGQLVTEKMELVPFYIIPKEFILNTKPIGE</sequence>
<gene>
    <name evidence="3" type="ORF">ACFOOI_20720</name>
</gene>
<dbReference type="InterPro" id="IPR050811">
    <property type="entry name" value="Phosphate_ABC_transporter"/>
</dbReference>
<name>A0ABV7Z1R4_9BACT</name>
<dbReference type="RefSeq" id="WP_379840006.1">
    <property type="nucleotide sequence ID" value="NZ_JBHRYQ010000001.1"/>
</dbReference>
<dbReference type="PROSITE" id="PS51257">
    <property type="entry name" value="PROKAR_LIPOPROTEIN"/>
    <property type="match status" value="1"/>
</dbReference>
<protein>
    <submittedName>
        <fullName evidence="3">PstS family phosphate ABC transporter substrate-binding protein</fullName>
    </submittedName>
</protein>
<comment type="caution">
    <text evidence="3">The sequence shown here is derived from an EMBL/GenBank/DDBJ whole genome shotgun (WGS) entry which is preliminary data.</text>
</comment>
<dbReference type="Proteomes" id="UP001595616">
    <property type="component" value="Unassembled WGS sequence"/>
</dbReference>
<evidence type="ECO:0000313" key="3">
    <source>
        <dbReference type="EMBL" id="MFC3813101.1"/>
    </source>
</evidence>
<proteinExistence type="predicted"/>
<organism evidence="3 4">
    <name type="scientific">Lacihabitans lacunae</name>
    <dbReference type="NCBI Taxonomy" id="1028214"/>
    <lineage>
        <taxon>Bacteria</taxon>
        <taxon>Pseudomonadati</taxon>
        <taxon>Bacteroidota</taxon>
        <taxon>Cytophagia</taxon>
        <taxon>Cytophagales</taxon>
        <taxon>Leadbetterellaceae</taxon>
        <taxon>Lacihabitans</taxon>
    </lineage>
</organism>
<dbReference type="EMBL" id="JBHRYQ010000001">
    <property type="protein sequence ID" value="MFC3813101.1"/>
    <property type="molecule type" value="Genomic_DNA"/>
</dbReference>
<evidence type="ECO:0000313" key="4">
    <source>
        <dbReference type="Proteomes" id="UP001595616"/>
    </source>
</evidence>
<dbReference type="PANTHER" id="PTHR30570:SF1">
    <property type="entry name" value="PHOSPHATE-BINDING PROTEIN PSTS"/>
    <property type="match status" value="1"/>
</dbReference>
<evidence type="ECO:0000256" key="1">
    <source>
        <dbReference type="ARBA" id="ARBA00022729"/>
    </source>
</evidence>
<evidence type="ECO:0000259" key="2">
    <source>
        <dbReference type="Pfam" id="PF12849"/>
    </source>
</evidence>
<keyword evidence="4" id="KW-1185">Reference proteome</keyword>
<dbReference type="PANTHER" id="PTHR30570">
    <property type="entry name" value="PERIPLASMIC PHOSPHATE BINDING COMPONENT OF PHOSPHATE ABC TRANSPORTER"/>
    <property type="match status" value="1"/>
</dbReference>
<accession>A0ABV7Z1R4</accession>
<dbReference type="SUPFAM" id="SSF53850">
    <property type="entry name" value="Periplasmic binding protein-like II"/>
    <property type="match status" value="1"/>
</dbReference>
<keyword evidence="1" id="KW-0732">Signal</keyword>